<evidence type="ECO:0000313" key="2">
    <source>
        <dbReference type="Proteomes" id="UP000268908"/>
    </source>
</evidence>
<sequence>MVPTIARDFNFWRIDNRFLIYTTFSPAYAHARPPQSRTGTDGADPVAMTARLRRHALLVAAIVAAFAIPPATAHAADGSTGLGTLLIQPAGDGTFRTWEAAGDSELSENELLILEGTATPAGGPPLRTRFGPARAFETQGGIVVELPQASRDKVLLLDHDACSAIKAWHGAGATGLTDDQLADIYLSATPDGGRNLMVGERMAKAFATKLGVKAIFWTPLKKRN</sequence>
<dbReference type="EMBL" id="RCCI01000004">
    <property type="protein sequence ID" value="RLJ67638.1"/>
    <property type="molecule type" value="Genomic_DNA"/>
</dbReference>
<protein>
    <submittedName>
        <fullName evidence="1">Uncharacterized protein</fullName>
    </submittedName>
</protein>
<organism evidence="1 2">
    <name type="scientific">Sulfurisoma sediminicola</name>
    <dbReference type="NCBI Taxonomy" id="1381557"/>
    <lineage>
        <taxon>Bacteria</taxon>
        <taxon>Pseudomonadati</taxon>
        <taxon>Pseudomonadota</taxon>
        <taxon>Betaproteobacteria</taxon>
        <taxon>Nitrosomonadales</taxon>
        <taxon>Sterolibacteriaceae</taxon>
        <taxon>Sulfurisoma</taxon>
    </lineage>
</organism>
<comment type="caution">
    <text evidence="1">The sequence shown here is derived from an EMBL/GenBank/DDBJ whole genome shotgun (WGS) entry which is preliminary data.</text>
</comment>
<dbReference type="RefSeq" id="WP_124962377.1">
    <property type="nucleotide sequence ID" value="NZ_BHVV01000001.1"/>
</dbReference>
<dbReference type="Proteomes" id="UP000268908">
    <property type="component" value="Unassembled WGS sequence"/>
</dbReference>
<dbReference type="OrthoDB" id="8561416at2"/>
<gene>
    <name evidence="1" type="ORF">DFR35_0187</name>
</gene>
<proteinExistence type="predicted"/>
<evidence type="ECO:0000313" key="1">
    <source>
        <dbReference type="EMBL" id="RLJ67638.1"/>
    </source>
</evidence>
<reference evidence="1 2" key="1">
    <citation type="submission" date="2018-10" db="EMBL/GenBank/DDBJ databases">
        <title>Genomic Encyclopedia of Type Strains, Phase IV (KMG-IV): sequencing the most valuable type-strain genomes for metagenomic binning, comparative biology and taxonomic classification.</title>
        <authorList>
            <person name="Goeker M."/>
        </authorList>
    </citation>
    <scope>NUCLEOTIDE SEQUENCE [LARGE SCALE GENOMIC DNA]</scope>
    <source>
        <strain evidence="1 2">DSM 26916</strain>
    </source>
</reference>
<keyword evidence="2" id="KW-1185">Reference proteome</keyword>
<accession>A0A497XM87</accession>
<dbReference type="AlphaFoldDB" id="A0A497XM87"/>
<name>A0A497XM87_9PROT</name>